<organism evidence="1">
    <name type="scientific">bioreactor metagenome</name>
    <dbReference type="NCBI Taxonomy" id="1076179"/>
    <lineage>
        <taxon>unclassified sequences</taxon>
        <taxon>metagenomes</taxon>
        <taxon>ecological metagenomes</taxon>
    </lineage>
</organism>
<evidence type="ECO:0000313" key="1">
    <source>
        <dbReference type="EMBL" id="MPN48989.1"/>
    </source>
</evidence>
<dbReference type="AlphaFoldDB" id="A0A645IET8"/>
<name>A0A645IET8_9ZZZZ</name>
<proteinExistence type="predicted"/>
<protein>
    <submittedName>
        <fullName evidence="1">Uncharacterized protein</fullName>
    </submittedName>
</protein>
<dbReference type="EMBL" id="VSSQ01111820">
    <property type="protein sequence ID" value="MPN48989.1"/>
    <property type="molecule type" value="Genomic_DNA"/>
</dbReference>
<comment type="caution">
    <text evidence="1">The sequence shown here is derived from an EMBL/GenBank/DDBJ whole genome shotgun (WGS) entry which is preliminary data.</text>
</comment>
<reference evidence="1" key="1">
    <citation type="submission" date="2019-08" db="EMBL/GenBank/DDBJ databases">
        <authorList>
            <person name="Kucharzyk K."/>
            <person name="Murdoch R.W."/>
            <person name="Higgins S."/>
            <person name="Loffler F."/>
        </authorList>
    </citation>
    <scope>NUCLEOTIDE SEQUENCE</scope>
</reference>
<accession>A0A645IET8</accession>
<gene>
    <name evidence="1" type="ORF">SDC9_196602</name>
</gene>
<sequence length="60" mass="6835">MDTLVPGLKDEIEVFLNRIPLKIIKQMDSEGEGFTDNFEGIRILTVGRLAEDMTIHVLVY</sequence>